<evidence type="ECO:0000313" key="3">
    <source>
        <dbReference type="Proteomes" id="UP001526143"/>
    </source>
</evidence>
<accession>A0ABT3AZ46</accession>
<name>A0ABT3AZ46_9CYAN</name>
<reference evidence="2 3" key="1">
    <citation type="submission" date="2022-10" db="EMBL/GenBank/DDBJ databases">
        <title>Identification of biosynthetic pathway for the production of the potent trypsin inhibitor radiosumin.</title>
        <authorList>
            <person name="Fewer D.P."/>
            <person name="Delbaje E."/>
            <person name="Ouyang X."/>
            <person name="Agostino P.D."/>
            <person name="Wahlsten M."/>
            <person name="Jokela J."/>
            <person name="Permi P."/>
            <person name="Haapaniemi E."/>
            <person name="Koistinen H."/>
        </authorList>
    </citation>
    <scope>NUCLEOTIDE SEQUENCE [LARGE SCALE GENOMIC DNA]</scope>
    <source>
        <strain evidence="2 3">NIES-515</strain>
    </source>
</reference>
<comment type="caution">
    <text evidence="2">The sequence shown here is derived from an EMBL/GenBank/DDBJ whole genome shotgun (WGS) entry which is preliminary data.</text>
</comment>
<organism evidence="2 3">
    <name type="scientific">Plectonema radiosum NIES-515</name>
    <dbReference type="NCBI Taxonomy" id="2986073"/>
    <lineage>
        <taxon>Bacteria</taxon>
        <taxon>Bacillati</taxon>
        <taxon>Cyanobacteriota</taxon>
        <taxon>Cyanophyceae</taxon>
        <taxon>Oscillatoriophycideae</taxon>
        <taxon>Oscillatoriales</taxon>
        <taxon>Microcoleaceae</taxon>
        <taxon>Plectonema</taxon>
    </lineage>
</organism>
<feature type="compositionally biased region" description="Pro residues" evidence="1">
    <location>
        <begin position="22"/>
        <end position="37"/>
    </location>
</feature>
<evidence type="ECO:0000256" key="1">
    <source>
        <dbReference type="SAM" id="MobiDB-lite"/>
    </source>
</evidence>
<feature type="region of interest" description="Disordered" evidence="1">
    <location>
        <begin position="22"/>
        <end position="45"/>
    </location>
</feature>
<dbReference type="EMBL" id="JAOWRF010000193">
    <property type="protein sequence ID" value="MCV3214397.1"/>
    <property type="molecule type" value="Genomic_DNA"/>
</dbReference>
<gene>
    <name evidence="2" type="ORF">OGM63_12890</name>
</gene>
<evidence type="ECO:0000313" key="2">
    <source>
        <dbReference type="EMBL" id="MCV3214397.1"/>
    </source>
</evidence>
<protein>
    <submittedName>
        <fullName evidence="2">Uncharacterized protein</fullName>
    </submittedName>
</protein>
<sequence>MHKKINNPKFYIFLPHTPLPTPHSPLPTPHSPLPTPHSPLRHIFR</sequence>
<dbReference type="Proteomes" id="UP001526143">
    <property type="component" value="Unassembled WGS sequence"/>
</dbReference>
<keyword evidence="3" id="KW-1185">Reference proteome</keyword>
<proteinExistence type="predicted"/>